<name>A0A8S4QHZ8_9NEOP</name>
<comment type="caution">
    <text evidence="1">The sequence shown here is derived from an EMBL/GenBank/DDBJ whole genome shotgun (WGS) entry which is preliminary data.</text>
</comment>
<dbReference type="Proteomes" id="UP000838756">
    <property type="component" value="Unassembled WGS sequence"/>
</dbReference>
<evidence type="ECO:0000313" key="1">
    <source>
        <dbReference type="EMBL" id="CAH2211207.1"/>
    </source>
</evidence>
<sequence>MGLALTAQGDGPFRWWQRRLQLQTGHWVGPLGPWCNVHESRTARSSLRWVASISGVSATWNARRGLRPPLSEVECQFKLASAHQPAARKRLIVQEVTWLAFDVDVADGMVRCPAGNGLALRRRVRTSRYSGGG</sequence>
<proteinExistence type="predicted"/>
<dbReference type="EMBL" id="CAKXAJ010009490">
    <property type="protein sequence ID" value="CAH2211207.1"/>
    <property type="molecule type" value="Genomic_DNA"/>
</dbReference>
<reference evidence="1" key="1">
    <citation type="submission" date="2022-03" db="EMBL/GenBank/DDBJ databases">
        <authorList>
            <person name="Lindestad O."/>
        </authorList>
    </citation>
    <scope>NUCLEOTIDE SEQUENCE</scope>
</reference>
<dbReference type="AlphaFoldDB" id="A0A8S4QHZ8"/>
<evidence type="ECO:0000313" key="2">
    <source>
        <dbReference type="Proteomes" id="UP000838756"/>
    </source>
</evidence>
<protein>
    <submittedName>
        <fullName evidence="1">Jg10258 protein</fullName>
    </submittedName>
</protein>
<accession>A0A8S4QHZ8</accession>
<gene>
    <name evidence="1" type="primary">jg10258</name>
    <name evidence="1" type="ORF">PAEG_LOCUS3044</name>
</gene>
<keyword evidence="2" id="KW-1185">Reference proteome</keyword>
<organism evidence="1 2">
    <name type="scientific">Pararge aegeria aegeria</name>
    <dbReference type="NCBI Taxonomy" id="348720"/>
    <lineage>
        <taxon>Eukaryota</taxon>
        <taxon>Metazoa</taxon>
        <taxon>Ecdysozoa</taxon>
        <taxon>Arthropoda</taxon>
        <taxon>Hexapoda</taxon>
        <taxon>Insecta</taxon>
        <taxon>Pterygota</taxon>
        <taxon>Neoptera</taxon>
        <taxon>Endopterygota</taxon>
        <taxon>Lepidoptera</taxon>
        <taxon>Glossata</taxon>
        <taxon>Ditrysia</taxon>
        <taxon>Papilionoidea</taxon>
        <taxon>Nymphalidae</taxon>
        <taxon>Satyrinae</taxon>
        <taxon>Satyrini</taxon>
        <taxon>Parargina</taxon>
        <taxon>Pararge</taxon>
    </lineage>
</organism>